<evidence type="ECO:0000313" key="1">
    <source>
        <dbReference type="EMBL" id="GER22113.1"/>
    </source>
</evidence>
<sequence length="77" mass="8216">MGLSTGCALPARMPAEGKLKADCFARCTPLATQPAVNARHFPAADSLPPYALNMPTMRLIPKLHAQPSAGKRFRGNL</sequence>
<reference evidence="1 2" key="1">
    <citation type="submission" date="2019-09" db="EMBL/GenBank/DDBJ databases">
        <title>Arthrobacter zafarii sp. nov., a moderately thermotolerant and halotolerant actinobacterium isolated from Cholistan desert soil of Pakistan.</title>
        <authorList>
            <person name="Amin A."/>
            <person name="Ahmed I."/>
            <person name="Khalid N."/>
            <person name="Schumann P."/>
            <person name="Busse H.J."/>
            <person name="Khan I.U."/>
            <person name="Li S."/>
            <person name="Li W.J."/>
        </authorList>
    </citation>
    <scope>NUCLEOTIDE SEQUENCE [LARGE SCALE GENOMIC DNA]</scope>
    <source>
        <strain evidence="1 2">NCCP-1664</strain>
    </source>
</reference>
<name>A0A5A7NMD2_9MICC</name>
<protein>
    <submittedName>
        <fullName evidence="1">Uncharacterized protein</fullName>
    </submittedName>
</protein>
<keyword evidence="2" id="KW-1185">Reference proteome</keyword>
<evidence type="ECO:0000313" key="2">
    <source>
        <dbReference type="Proteomes" id="UP000325307"/>
    </source>
</evidence>
<accession>A0A5A7NMD2</accession>
<organism evidence="1 2">
    <name type="scientific">Zafaria cholistanensis</name>
    <dbReference type="NCBI Taxonomy" id="1682741"/>
    <lineage>
        <taxon>Bacteria</taxon>
        <taxon>Bacillati</taxon>
        <taxon>Actinomycetota</taxon>
        <taxon>Actinomycetes</taxon>
        <taxon>Micrococcales</taxon>
        <taxon>Micrococcaceae</taxon>
        <taxon>Zafaria</taxon>
    </lineage>
</organism>
<dbReference type="Proteomes" id="UP000325307">
    <property type="component" value="Unassembled WGS sequence"/>
</dbReference>
<dbReference type="EMBL" id="BKDJ01000002">
    <property type="protein sequence ID" value="GER22113.1"/>
    <property type="molecule type" value="Genomic_DNA"/>
</dbReference>
<gene>
    <name evidence="1" type="ORF">NCCP1664_06100</name>
</gene>
<dbReference type="AlphaFoldDB" id="A0A5A7NMD2"/>
<proteinExistence type="predicted"/>
<comment type="caution">
    <text evidence="1">The sequence shown here is derived from an EMBL/GenBank/DDBJ whole genome shotgun (WGS) entry which is preliminary data.</text>
</comment>